<comment type="caution">
    <text evidence="7">The sequence shown here is derived from an EMBL/GenBank/DDBJ whole genome shotgun (WGS) entry which is preliminary data.</text>
</comment>
<feature type="domain" description="RNA polymerase sigma factor 70 region 4 type 2" evidence="6">
    <location>
        <begin position="110"/>
        <end position="162"/>
    </location>
</feature>
<keyword evidence="4" id="KW-0804">Transcription</keyword>
<keyword evidence="3" id="KW-0731">Sigma factor</keyword>
<evidence type="ECO:0000256" key="4">
    <source>
        <dbReference type="ARBA" id="ARBA00023163"/>
    </source>
</evidence>
<dbReference type="SUPFAM" id="SSF88659">
    <property type="entry name" value="Sigma3 and sigma4 domains of RNA polymerase sigma factors"/>
    <property type="match status" value="1"/>
</dbReference>
<gene>
    <name evidence="7" type="ORF">QOZ93_001608</name>
</gene>
<evidence type="ECO:0000259" key="6">
    <source>
        <dbReference type="Pfam" id="PF08281"/>
    </source>
</evidence>
<organism evidence="7 8">
    <name type="scientific">Hathewaya limosa</name>
    <name type="common">Clostridium limosum</name>
    <dbReference type="NCBI Taxonomy" id="1536"/>
    <lineage>
        <taxon>Bacteria</taxon>
        <taxon>Bacillati</taxon>
        <taxon>Bacillota</taxon>
        <taxon>Clostridia</taxon>
        <taxon>Eubacteriales</taxon>
        <taxon>Clostridiaceae</taxon>
        <taxon>Hathewaya</taxon>
    </lineage>
</organism>
<evidence type="ECO:0000259" key="5">
    <source>
        <dbReference type="Pfam" id="PF04542"/>
    </source>
</evidence>
<dbReference type="InterPro" id="IPR013249">
    <property type="entry name" value="RNA_pol_sigma70_r4_t2"/>
</dbReference>
<accession>A0ABU0JRZ4</accession>
<evidence type="ECO:0000256" key="3">
    <source>
        <dbReference type="ARBA" id="ARBA00023082"/>
    </source>
</evidence>
<dbReference type="InterPro" id="IPR036388">
    <property type="entry name" value="WH-like_DNA-bd_sf"/>
</dbReference>
<dbReference type="Gene3D" id="1.10.10.10">
    <property type="entry name" value="Winged helix-like DNA-binding domain superfamily/Winged helix DNA-binding domain"/>
    <property type="match status" value="1"/>
</dbReference>
<dbReference type="InterPro" id="IPR014284">
    <property type="entry name" value="RNA_pol_sigma-70_dom"/>
</dbReference>
<feature type="domain" description="RNA polymerase sigma-70 region 2" evidence="5">
    <location>
        <begin position="21"/>
        <end position="86"/>
    </location>
</feature>
<dbReference type="EMBL" id="JAUSWN010000012">
    <property type="protein sequence ID" value="MDQ0479866.1"/>
    <property type="molecule type" value="Genomic_DNA"/>
</dbReference>
<dbReference type="InterPro" id="IPR007627">
    <property type="entry name" value="RNA_pol_sigma70_r2"/>
</dbReference>
<dbReference type="Pfam" id="PF08281">
    <property type="entry name" value="Sigma70_r4_2"/>
    <property type="match status" value="1"/>
</dbReference>
<dbReference type="Proteomes" id="UP001224418">
    <property type="component" value="Unassembled WGS sequence"/>
</dbReference>
<dbReference type="RefSeq" id="WP_307355790.1">
    <property type="nucleotide sequence ID" value="NZ_BAAACJ010000037.1"/>
</dbReference>
<evidence type="ECO:0000313" key="8">
    <source>
        <dbReference type="Proteomes" id="UP001224418"/>
    </source>
</evidence>
<name>A0ABU0JRZ4_HATLI</name>
<dbReference type="Gene3D" id="1.10.1740.10">
    <property type="match status" value="1"/>
</dbReference>
<dbReference type="CDD" id="cd06171">
    <property type="entry name" value="Sigma70_r4"/>
    <property type="match status" value="1"/>
</dbReference>
<dbReference type="InterPro" id="IPR013325">
    <property type="entry name" value="RNA_pol_sigma_r2"/>
</dbReference>
<protein>
    <submittedName>
        <fullName evidence="7">RNA polymerase sigma-70 factor (ECF subfamily)</fullName>
    </submittedName>
</protein>
<dbReference type="PANTHER" id="PTHR43133">
    <property type="entry name" value="RNA POLYMERASE ECF-TYPE SIGMA FACTO"/>
    <property type="match status" value="1"/>
</dbReference>
<proteinExistence type="inferred from homology"/>
<dbReference type="PANTHER" id="PTHR43133:SF51">
    <property type="entry name" value="RNA POLYMERASE SIGMA FACTOR"/>
    <property type="match status" value="1"/>
</dbReference>
<evidence type="ECO:0000256" key="1">
    <source>
        <dbReference type="ARBA" id="ARBA00010641"/>
    </source>
</evidence>
<keyword evidence="8" id="KW-1185">Reference proteome</keyword>
<keyword evidence="2" id="KW-0805">Transcription regulation</keyword>
<dbReference type="InterPro" id="IPR039425">
    <property type="entry name" value="RNA_pol_sigma-70-like"/>
</dbReference>
<evidence type="ECO:0000256" key="2">
    <source>
        <dbReference type="ARBA" id="ARBA00023015"/>
    </source>
</evidence>
<dbReference type="SUPFAM" id="SSF88946">
    <property type="entry name" value="Sigma2 domain of RNA polymerase sigma factors"/>
    <property type="match status" value="1"/>
</dbReference>
<dbReference type="Pfam" id="PF04542">
    <property type="entry name" value="Sigma70_r2"/>
    <property type="match status" value="1"/>
</dbReference>
<evidence type="ECO:0000313" key="7">
    <source>
        <dbReference type="EMBL" id="MDQ0479866.1"/>
    </source>
</evidence>
<reference evidence="7 8" key="1">
    <citation type="submission" date="2023-07" db="EMBL/GenBank/DDBJ databases">
        <title>Genomic Encyclopedia of Type Strains, Phase IV (KMG-IV): sequencing the most valuable type-strain genomes for metagenomic binning, comparative biology and taxonomic classification.</title>
        <authorList>
            <person name="Goeker M."/>
        </authorList>
    </citation>
    <scope>NUCLEOTIDE SEQUENCE [LARGE SCALE GENOMIC DNA]</scope>
    <source>
        <strain evidence="7 8">DSM 1400</strain>
    </source>
</reference>
<comment type="similarity">
    <text evidence="1">Belongs to the sigma-70 factor family. ECF subfamily.</text>
</comment>
<dbReference type="NCBIfam" id="TIGR02937">
    <property type="entry name" value="sigma70-ECF"/>
    <property type="match status" value="1"/>
</dbReference>
<dbReference type="InterPro" id="IPR013324">
    <property type="entry name" value="RNA_pol_sigma_r3/r4-like"/>
</dbReference>
<sequence length="180" mass="21460">MEETLISKLIQGDEESYRFIIDEYKVKILRVCYPYTKDLYEAEDLSQEVFMTIFKNIKNFKGKCSLSTYIYRISISRCLDYKRKKSIKEFLVDTFKIDKPAPSEDNIEKNYIRDCIKKLPPRLKEVVVLYYYSDLTQKEIGAILNISEKAVEGRIYRAKEKLKIEFQKGEGLTWKREEMI</sequence>